<protein>
    <submittedName>
        <fullName evidence="2">Uncharacterized protein</fullName>
    </submittedName>
</protein>
<reference evidence="2" key="2">
    <citation type="journal article" date="2015" name="Data Brief">
        <title>Shoot transcriptome of the giant reed, Arundo donax.</title>
        <authorList>
            <person name="Barrero R.A."/>
            <person name="Guerrero F.D."/>
            <person name="Moolhuijzen P."/>
            <person name="Goolsby J.A."/>
            <person name="Tidwell J."/>
            <person name="Bellgard S.E."/>
            <person name="Bellgard M.I."/>
        </authorList>
    </citation>
    <scope>NUCLEOTIDE SEQUENCE</scope>
    <source>
        <tissue evidence="2">Shoot tissue taken approximately 20 cm above the soil surface</tissue>
    </source>
</reference>
<evidence type="ECO:0000256" key="1">
    <source>
        <dbReference type="SAM" id="Phobius"/>
    </source>
</evidence>
<proteinExistence type="predicted"/>
<dbReference type="EMBL" id="GBRH01200303">
    <property type="protein sequence ID" value="JAD97592.1"/>
    <property type="molecule type" value="Transcribed_RNA"/>
</dbReference>
<name>A0A0A9ENM1_ARUDO</name>
<evidence type="ECO:0000313" key="2">
    <source>
        <dbReference type="EMBL" id="JAD97592.1"/>
    </source>
</evidence>
<sequence length="48" mass="5517">MQKTNYPLRALPVLRLLRYLLVKFAAYIGTLTKATVMLVTLFCPAFKK</sequence>
<feature type="transmembrane region" description="Helical" evidence="1">
    <location>
        <begin position="20"/>
        <end position="43"/>
    </location>
</feature>
<keyword evidence="1" id="KW-1133">Transmembrane helix</keyword>
<keyword evidence="1" id="KW-0812">Transmembrane</keyword>
<dbReference type="AlphaFoldDB" id="A0A0A9ENM1"/>
<reference evidence="2" key="1">
    <citation type="submission" date="2014-09" db="EMBL/GenBank/DDBJ databases">
        <authorList>
            <person name="Magalhaes I.L.F."/>
            <person name="Oliveira U."/>
            <person name="Santos F.R."/>
            <person name="Vidigal T.H.D.A."/>
            <person name="Brescovit A.D."/>
            <person name="Santos A.J."/>
        </authorList>
    </citation>
    <scope>NUCLEOTIDE SEQUENCE</scope>
    <source>
        <tissue evidence="2">Shoot tissue taken approximately 20 cm above the soil surface</tissue>
    </source>
</reference>
<organism evidence="2">
    <name type="scientific">Arundo donax</name>
    <name type="common">Giant reed</name>
    <name type="synonym">Donax arundinaceus</name>
    <dbReference type="NCBI Taxonomy" id="35708"/>
    <lineage>
        <taxon>Eukaryota</taxon>
        <taxon>Viridiplantae</taxon>
        <taxon>Streptophyta</taxon>
        <taxon>Embryophyta</taxon>
        <taxon>Tracheophyta</taxon>
        <taxon>Spermatophyta</taxon>
        <taxon>Magnoliopsida</taxon>
        <taxon>Liliopsida</taxon>
        <taxon>Poales</taxon>
        <taxon>Poaceae</taxon>
        <taxon>PACMAD clade</taxon>
        <taxon>Arundinoideae</taxon>
        <taxon>Arundineae</taxon>
        <taxon>Arundo</taxon>
    </lineage>
</organism>
<keyword evidence="1" id="KW-0472">Membrane</keyword>
<accession>A0A0A9ENM1</accession>